<evidence type="ECO:0000313" key="2">
    <source>
        <dbReference type="EMBL" id="QNT58589.1"/>
    </source>
</evidence>
<dbReference type="AlphaFoldDB" id="A0A7H1MAC4"/>
<keyword evidence="3" id="KW-1185">Reference proteome</keyword>
<accession>A0A7H1MAC4</accession>
<name>A0A7H1MAC4_9NEIS</name>
<reference evidence="2" key="1">
    <citation type="submission" date="2024-06" db="EMBL/GenBank/DDBJ databases">
        <title>Complete Genome Sequence of mouse commensal type strain Neisseria musculi.</title>
        <authorList>
            <person name="Thapa E."/>
            <person name="Aluvathingal J."/>
            <person name="Nadendla S."/>
            <person name="Mehta A."/>
            <person name="Tettelin H."/>
            <person name="Weyand N.J."/>
        </authorList>
    </citation>
    <scope>NUCLEOTIDE SEQUENCE</scope>
    <source>
        <strain evidence="2">NW831</strain>
    </source>
</reference>
<gene>
    <name evidence="2" type="ORF">H7A79_0201</name>
</gene>
<feature type="compositionally biased region" description="Basic and acidic residues" evidence="1">
    <location>
        <begin position="128"/>
        <end position="141"/>
    </location>
</feature>
<proteinExistence type="predicted"/>
<evidence type="ECO:0000313" key="3">
    <source>
        <dbReference type="Proteomes" id="UP000516412"/>
    </source>
</evidence>
<dbReference type="Proteomes" id="UP000516412">
    <property type="component" value="Chromosome"/>
</dbReference>
<organism evidence="2 3">
    <name type="scientific">Neisseria musculi</name>
    <dbReference type="NCBI Taxonomy" id="1815583"/>
    <lineage>
        <taxon>Bacteria</taxon>
        <taxon>Pseudomonadati</taxon>
        <taxon>Pseudomonadota</taxon>
        <taxon>Betaproteobacteria</taxon>
        <taxon>Neisseriales</taxon>
        <taxon>Neisseriaceae</taxon>
        <taxon>Neisseria</taxon>
    </lineage>
</organism>
<evidence type="ECO:0000256" key="1">
    <source>
        <dbReference type="SAM" id="MobiDB-lite"/>
    </source>
</evidence>
<dbReference type="EMBL" id="CP060414">
    <property type="protein sequence ID" value="QNT58589.1"/>
    <property type="molecule type" value="Genomic_DNA"/>
</dbReference>
<protein>
    <submittedName>
        <fullName evidence="2">Uncharacterized protein</fullName>
    </submittedName>
</protein>
<sequence length="321" mass="35371">MSGADKEKALANLKREYEADSRKMEAAAAKLPKGSKERGQLFTIASKMQGIVSVLAPYEKSEFVRAEQRDWLPKSNPIIHGGDSGFTAVQRQWAINDGKTPEEARFQTEMTAGGRGGNIAKRPVTKSHAAERLSTADKPRQTENSNQKLDEAYFKQQYGSENVQSGGGNRLGTRERVDRNVQETRTHRSQTELARAGQLANELKNGKLPGTPIGKLGTPRTMPASINPNATAERFAETFLGRRPTQEELRRGMKMNRGNCAGCWNAQMADGSTIIYRPAGKASRATDINTATVEIHKSSKFTPLNGNNELLKFKFPYSGTR</sequence>
<feature type="compositionally biased region" description="Basic and acidic residues" evidence="1">
    <location>
        <begin position="172"/>
        <end position="190"/>
    </location>
</feature>
<feature type="region of interest" description="Disordered" evidence="1">
    <location>
        <begin position="112"/>
        <end position="194"/>
    </location>
</feature>
<dbReference type="KEGG" id="nmus:H7A79_0201"/>